<evidence type="ECO:0000256" key="13">
    <source>
        <dbReference type="SAM" id="Phobius"/>
    </source>
</evidence>
<evidence type="ECO:0000256" key="4">
    <source>
        <dbReference type="ARBA" id="ARBA00022553"/>
    </source>
</evidence>
<keyword evidence="18" id="KW-1185">Reference proteome</keyword>
<evidence type="ECO:0000256" key="2">
    <source>
        <dbReference type="ARBA" id="ARBA00004141"/>
    </source>
</evidence>
<evidence type="ECO:0000256" key="9">
    <source>
        <dbReference type="ARBA" id="ARBA00022840"/>
    </source>
</evidence>
<dbReference type="Gene3D" id="1.10.287.130">
    <property type="match status" value="1"/>
</dbReference>
<evidence type="ECO:0000256" key="10">
    <source>
        <dbReference type="ARBA" id="ARBA00022989"/>
    </source>
</evidence>
<dbReference type="SMART" id="SM00387">
    <property type="entry name" value="HATPase_c"/>
    <property type="match status" value="1"/>
</dbReference>
<dbReference type="Gene3D" id="6.10.340.10">
    <property type="match status" value="1"/>
</dbReference>
<evidence type="ECO:0000259" key="15">
    <source>
        <dbReference type="PROSITE" id="PS50112"/>
    </source>
</evidence>
<reference evidence="18" key="1">
    <citation type="journal article" date="2019" name="Int. J. Syst. Evol. Microbiol.">
        <title>The Global Catalogue of Microorganisms (GCM) 10K type strain sequencing project: providing services to taxonomists for standard genome sequencing and annotation.</title>
        <authorList>
            <consortium name="The Broad Institute Genomics Platform"/>
            <consortium name="The Broad Institute Genome Sequencing Center for Infectious Disease"/>
            <person name="Wu L."/>
            <person name="Ma J."/>
        </authorList>
    </citation>
    <scope>NUCLEOTIDE SEQUENCE [LARGE SCALE GENOMIC DNA]</scope>
    <source>
        <strain evidence="18">KCTC 52344</strain>
    </source>
</reference>
<dbReference type="Pfam" id="PF00672">
    <property type="entry name" value="HAMP"/>
    <property type="match status" value="1"/>
</dbReference>
<dbReference type="EC" id="2.7.13.3" evidence="3"/>
<evidence type="ECO:0000256" key="12">
    <source>
        <dbReference type="ARBA" id="ARBA00023136"/>
    </source>
</evidence>
<proteinExistence type="predicted"/>
<comment type="subcellular location">
    <subcellularLocation>
        <location evidence="2">Membrane</location>
        <topology evidence="2">Multi-pass membrane protein</topology>
    </subcellularLocation>
</comment>
<dbReference type="PROSITE" id="PS50885">
    <property type="entry name" value="HAMP"/>
    <property type="match status" value="1"/>
</dbReference>
<evidence type="ECO:0000313" key="18">
    <source>
        <dbReference type="Proteomes" id="UP001597510"/>
    </source>
</evidence>
<name>A0ABW5J1Q1_9BACT</name>
<evidence type="ECO:0000313" key="17">
    <source>
        <dbReference type="EMBL" id="MFD2519896.1"/>
    </source>
</evidence>
<evidence type="ECO:0000256" key="8">
    <source>
        <dbReference type="ARBA" id="ARBA00022777"/>
    </source>
</evidence>
<dbReference type="CDD" id="cd06225">
    <property type="entry name" value="HAMP"/>
    <property type="match status" value="1"/>
</dbReference>
<dbReference type="CDD" id="cd00130">
    <property type="entry name" value="PAS"/>
    <property type="match status" value="1"/>
</dbReference>
<keyword evidence="10 13" id="KW-1133">Transmembrane helix</keyword>
<dbReference type="SUPFAM" id="SSF47384">
    <property type="entry name" value="Homodimeric domain of signal transducing histidine kinase"/>
    <property type="match status" value="1"/>
</dbReference>
<dbReference type="Pfam" id="PF00512">
    <property type="entry name" value="HisKA"/>
    <property type="match status" value="1"/>
</dbReference>
<feature type="domain" description="Histidine kinase" evidence="14">
    <location>
        <begin position="359"/>
        <end position="575"/>
    </location>
</feature>
<keyword evidence="5" id="KW-0808">Transferase</keyword>
<dbReference type="Gene3D" id="3.30.450.20">
    <property type="entry name" value="PAS domain"/>
    <property type="match status" value="1"/>
</dbReference>
<dbReference type="Pfam" id="PF02518">
    <property type="entry name" value="HATPase_c"/>
    <property type="match status" value="1"/>
</dbReference>
<keyword evidence="7" id="KW-0547">Nucleotide-binding</keyword>
<dbReference type="PANTHER" id="PTHR42878:SF7">
    <property type="entry name" value="SENSOR HISTIDINE KINASE GLRK"/>
    <property type="match status" value="1"/>
</dbReference>
<evidence type="ECO:0000256" key="3">
    <source>
        <dbReference type="ARBA" id="ARBA00012438"/>
    </source>
</evidence>
<keyword evidence="9 17" id="KW-0067">ATP-binding</keyword>
<dbReference type="InterPro" id="IPR004358">
    <property type="entry name" value="Sig_transdc_His_kin-like_C"/>
</dbReference>
<dbReference type="GO" id="GO:0005524">
    <property type="term" value="F:ATP binding"/>
    <property type="evidence" value="ECO:0007669"/>
    <property type="project" value="UniProtKB-KW"/>
</dbReference>
<dbReference type="PROSITE" id="PS50112">
    <property type="entry name" value="PAS"/>
    <property type="match status" value="1"/>
</dbReference>
<dbReference type="CDD" id="cd00082">
    <property type="entry name" value="HisKA"/>
    <property type="match status" value="1"/>
</dbReference>
<organism evidence="17 18">
    <name type="scientific">Emticicia soli</name>
    <dbReference type="NCBI Taxonomy" id="2027878"/>
    <lineage>
        <taxon>Bacteria</taxon>
        <taxon>Pseudomonadati</taxon>
        <taxon>Bacteroidota</taxon>
        <taxon>Cytophagia</taxon>
        <taxon>Cytophagales</taxon>
        <taxon>Leadbetterellaceae</taxon>
        <taxon>Emticicia</taxon>
    </lineage>
</organism>
<dbReference type="Gene3D" id="3.30.565.10">
    <property type="entry name" value="Histidine kinase-like ATPase, C-terminal domain"/>
    <property type="match status" value="1"/>
</dbReference>
<feature type="transmembrane region" description="Helical" evidence="13">
    <location>
        <begin position="142"/>
        <end position="164"/>
    </location>
</feature>
<dbReference type="InterPro" id="IPR003660">
    <property type="entry name" value="HAMP_dom"/>
</dbReference>
<dbReference type="InterPro" id="IPR003594">
    <property type="entry name" value="HATPase_dom"/>
</dbReference>
<accession>A0ABW5J1Q1</accession>
<dbReference type="InterPro" id="IPR013767">
    <property type="entry name" value="PAS_fold"/>
</dbReference>
<keyword evidence="12 13" id="KW-0472">Membrane</keyword>
<dbReference type="InterPro" id="IPR036890">
    <property type="entry name" value="HATPase_C_sf"/>
</dbReference>
<keyword evidence="11" id="KW-0902">Two-component regulatory system</keyword>
<dbReference type="PROSITE" id="PS50109">
    <property type="entry name" value="HIS_KIN"/>
    <property type="match status" value="1"/>
</dbReference>
<dbReference type="SUPFAM" id="SSF158472">
    <property type="entry name" value="HAMP domain-like"/>
    <property type="match status" value="1"/>
</dbReference>
<dbReference type="SUPFAM" id="SSF55874">
    <property type="entry name" value="ATPase domain of HSP90 chaperone/DNA topoisomerase II/histidine kinase"/>
    <property type="match status" value="1"/>
</dbReference>
<dbReference type="SMART" id="SM00091">
    <property type="entry name" value="PAS"/>
    <property type="match status" value="1"/>
</dbReference>
<dbReference type="SUPFAM" id="SSF55785">
    <property type="entry name" value="PYP-like sensor domain (PAS domain)"/>
    <property type="match status" value="1"/>
</dbReference>
<dbReference type="SMART" id="SM00304">
    <property type="entry name" value="HAMP"/>
    <property type="match status" value="1"/>
</dbReference>
<feature type="domain" description="PAS" evidence="15">
    <location>
        <begin position="227"/>
        <end position="282"/>
    </location>
</feature>
<comment type="catalytic activity">
    <reaction evidence="1">
        <text>ATP + protein L-histidine = ADP + protein N-phospho-L-histidine.</text>
        <dbReference type="EC" id="2.7.13.3"/>
    </reaction>
</comment>
<comment type="caution">
    <text evidence="17">The sequence shown here is derived from an EMBL/GenBank/DDBJ whole genome shotgun (WGS) entry which is preliminary data.</text>
</comment>
<dbReference type="Pfam" id="PF00989">
    <property type="entry name" value="PAS"/>
    <property type="match status" value="1"/>
</dbReference>
<protein>
    <recommendedName>
        <fullName evidence="3">histidine kinase</fullName>
        <ecNumber evidence="3">2.7.13.3</ecNumber>
    </recommendedName>
</protein>
<dbReference type="EMBL" id="JBHULC010000004">
    <property type="protein sequence ID" value="MFD2519896.1"/>
    <property type="molecule type" value="Genomic_DNA"/>
</dbReference>
<dbReference type="InterPro" id="IPR005467">
    <property type="entry name" value="His_kinase_dom"/>
</dbReference>
<evidence type="ECO:0000259" key="16">
    <source>
        <dbReference type="PROSITE" id="PS50885"/>
    </source>
</evidence>
<keyword evidence="4" id="KW-0597">Phosphoprotein</keyword>
<evidence type="ECO:0000256" key="11">
    <source>
        <dbReference type="ARBA" id="ARBA00023012"/>
    </source>
</evidence>
<dbReference type="RefSeq" id="WP_340235304.1">
    <property type="nucleotide sequence ID" value="NZ_JBBEWC010000004.1"/>
</dbReference>
<sequence length="585" mass="65545">MKIKTKLVLGVGLLFAMIVGLTAISTTYINKLSDDSKNILTDNYNTLAYCRQMLNALNDDIANPEAQKNFQENLAKQTATITEVGEKELTDKVTVDFARIMQTPNDRLLIKTIQRDITDIMLLNMQAIQRKSEVATKTADRAIVWIAFTGTLCFLIAFTLLVNLPSNVANPIRELTDSIRQIADKNYSERVHFESHSEFGELARSFNTMAQKLEEYSNSSLAKLMMEKQRIETLINNMSEPVIGLDEANILLFMNDIALKIAGLQKDNVIGKSILDIAKQNDLVKTLAQDLVTNDTNTKILPIKIYANNKESYFEKEIIPIKITPTGEKEEKYIGNVILLQNITPYKELDFAKTNFIATVSHELKTPISSIKMSLQLLENKRVGELNTEQQSLVESIKEDAGRLLKITGELLNMTQVESGTIQINVVPSEAREIVEYAVNAIKATAEQKQIKFEVKIADDLPKILADNDKTAWVLTNLLSNAIRYSYDNSIITIEVAKENNKVRFSVTDTGQGISPQYINRIFDRYFRIPGTKKEGTGLGLSISKEFIEVQGGEISVKSDFGAGSTFSFVLNSLQNPPEAYKLML</sequence>
<gene>
    <name evidence="17" type="ORF">ACFSR2_03310</name>
</gene>
<keyword evidence="8" id="KW-0418">Kinase</keyword>
<keyword evidence="6 13" id="KW-0812">Transmembrane</keyword>
<evidence type="ECO:0000256" key="6">
    <source>
        <dbReference type="ARBA" id="ARBA00022692"/>
    </source>
</evidence>
<dbReference type="InterPro" id="IPR036097">
    <property type="entry name" value="HisK_dim/P_sf"/>
</dbReference>
<dbReference type="InterPro" id="IPR003661">
    <property type="entry name" value="HisK_dim/P_dom"/>
</dbReference>
<dbReference type="InterPro" id="IPR050351">
    <property type="entry name" value="BphY/WalK/GraS-like"/>
</dbReference>
<dbReference type="SMART" id="SM00388">
    <property type="entry name" value="HisKA"/>
    <property type="match status" value="1"/>
</dbReference>
<dbReference type="InterPro" id="IPR000014">
    <property type="entry name" value="PAS"/>
</dbReference>
<evidence type="ECO:0000256" key="5">
    <source>
        <dbReference type="ARBA" id="ARBA00022679"/>
    </source>
</evidence>
<dbReference type="Proteomes" id="UP001597510">
    <property type="component" value="Unassembled WGS sequence"/>
</dbReference>
<evidence type="ECO:0000256" key="1">
    <source>
        <dbReference type="ARBA" id="ARBA00000085"/>
    </source>
</evidence>
<evidence type="ECO:0000259" key="14">
    <source>
        <dbReference type="PROSITE" id="PS50109"/>
    </source>
</evidence>
<dbReference type="InterPro" id="IPR035965">
    <property type="entry name" value="PAS-like_dom_sf"/>
</dbReference>
<dbReference type="PRINTS" id="PR00344">
    <property type="entry name" value="BCTRLSENSOR"/>
</dbReference>
<evidence type="ECO:0000256" key="7">
    <source>
        <dbReference type="ARBA" id="ARBA00022741"/>
    </source>
</evidence>
<feature type="domain" description="HAMP" evidence="16">
    <location>
        <begin position="166"/>
        <end position="218"/>
    </location>
</feature>
<dbReference type="PANTHER" id="PTHR42878">
    <property type="entry name" value="TWO-COMPONENT HISTIDINE KINASE"/>
    <property type="match status" value="1"/>
</dbReference>